<dbReference type="PANTHER" id="PTHR12135">
    <property type="entry name" value="DNA REPAIR PROTEIN XP-C / RAD4"/>
    <property type="match status" value="1"/>
</dbReference>
<feature type="region of interest" description="Disordered" evidence="7">
    <location>
        <begin position="87"/>
        <end position="126"/>
    </location>
</feature>
<feature type="region of interest" description="Disordered" evidence="7">
    <location>
        <begin position="1"/>
        <end position="67"/>
    </location>
</feature>
<protein>
    <submittedName>
        <fullName evidence="11">DNA repair protein complementing XP-C cell</fullName>
    </submittedName>
</protein>
<keyword evidence="4" id="KW-0234">DNA repair</keyword>
<keyword evidence="5" id="KW-0539">Nucleus</keyword>
<feature type="coiled-coil region" evidence="6">
    <location>
        <begin position="822"/>
        <end position="849"/>
    </location>
</feature>
<feature type="domain" description="Rad4 beta-hairpin" evidence="9">
    <location>
        <begin position="685"/>
        <end position="748"/>
    </location>
</feature>
<dbReference type="SMART" id="SM01032">
    <property type="entry name" value="BHD_3"/>
    <property type="match status" value="1"/>
</dbReference>
<dbReference type="GO" id="GO:0003684">
    <property type="term" value="F:damaged DNA binding"/>
    <property type="evidence" value="ECO:0007669"/>
    <property type="project" value="InterPro"/>
</dbReference>
<feature type="compositionally biased region" description="Basic and acidic residues" evidence="7">
    <location>
        <begin position="896"/>
        <end position="906"/>
    </location>
</feature>
<feature type="compositionally biased region" description="Basic and acidic residues" evidence="7">
    <location>
        <begin position="87"/>
        <end position="98"/>
    </location>
</feature>
<dbReference type="GO" id="GO:0006289">
    <property type="term" value="P:nucleotide-excision repair"/>
    <property type="evidence" value="ECO:0007669"/>
    <property type="project" value="InterPro"/>
</dbReference>
<feature type="compositionally biased region" description="Basic and acidic residues" evidence="7">
    <location>
        <begin position="1"/>
        <end position="12"/>
    </location>
</feature>
<evidence type="ECO:0000256" key="7">
    <source>
        <dbReference type="SAM" id="MobiDB-lite"/>
    </source>
</evidence>
<evidence type="ECO:0000256" key="6">
    <source>
        <dbReference type="SAM" id="Coils"/>
    </source>
</evidence>
<accession>W9S159</accession>
<dbReference type="AlphaFoldDB" id="W9S159"/>
<dbReference type="GO" id="GO:0005737">
    <property type="term" value="C:cytoplasm"/>
    <property type="evidence" value="ECO:0007669"/>
    <property type="project" value="TreeGrafter"/>
</dbReference>
<gene>
    <name evidence="11" type="ORF">L484_027190</name>
</gene>
<feature type="compositionally biased region" description="Polar residues" evidence="7">
    <location>
        <begin position="348"/>
        <end position="357"/>
    </location>
</feature>
<dbReference type="Gene3D" id="2.20.20.110">
    <property type="entry name" value="Rad4, beta-hairpin domain BHD1"/>
    <property type="match status" value="1"/>
</dbReference>
<evidence type="ECO:0000259" key="9">
    <source>
        <dbReference type="SMART" id="SM01031"/>
    </source>
</evidence>
<dbReference type="Gene3D" id="3.30.70.2460">
    <property type="entry name" value="Rad4, beta-hairpin domain BHD3"/>
    <property type="match status" value="1"/>
</dbReference>
<dbReference type="Pfam" id="PF10403">
    <property type="entry name" value="BHD_1"/>
    <property type="match status" value="1"/>
</dbReference>
<dbReference type="STRING" id="981085.W9S159"/>
<comment type="similarity">
    <text evidence="2">Belongs to the XPC family.</text>
</comment>
<dbReference type="InterPro" id="IPR036985">
    <property type="entry name" value="Transglutaminase-like_sf"/>
</dbReference>
<organism evidence="11 12">
    <name type="scientific">Morus notabilis</name>
    <dbReference type="NCBI Taxonomy" id="981085"/>
    <lineage>
        <taxon>Eukaryota</taxon>
        <taxon>Viridiplantae</taxon>
        <taxon>Streptophyta</taxon>
        <taxon>Embryophyta</taxon>
        <taxon>Tracheophyta</taxon>
        <taxon>Spermatophyta</taxon>
        <taxon>Magnoliopsida</taxon>
        <taxon>eudicotyledons</taxon>
        <taxon>Gunneridae</taxon>
        <taxon>Pentapetalae</taxon>
        <taxon>rosids</taxon>
        <taxon>fabids</taxon>
        <taxon>Rosales</taxon>
        <taxon>Moraceae</taxon>
        <taxon>Moreae</taxon>
        <taxon>Morus</taxon>
    </lineage>
</organism>
<feature type="domain" description="Rad4 beta-hairpin" evidence="10">
    <location>
        <begin position="755"/>
        <end position="829"/>
    </location>
</feature>
<evidence type="ECO:0000256" key="4">
    <source>
        <dbReference type="ARBA" id="ARBA00023204"/>
    </source>
</evidence>
<dbReference type="InterPro" id="IPR042488">
    <property type="entry name" value="Rad4_BHD3_sf"/>
</dbReference>
<dbReference type="GO" id="GO:0003697">
    <property type="term" value="F:single-stranded DNA binding"/>
    <property type="evidence" value="ECO:0007669"/>
    <property type="project" value="TreeGrafter"/>
</dbReference>
<comment type="subcellular location">
    <subcellularLocation>
        <location evidence="1">Nucleus</location>
    </subcellularLocation>
</comment>
<dbReference type="Proteomes" id="UP000030645">
    <property type="component" value="Unassembled WGS sequence"/>
</dbReference>
<evidence type="ECO:0000259" key="10">
    <source>
        <dbReference type="SMART" id="SM01032"/>
    </source>
</evidence>
<dbReference type="eggNOG" id="KOG2179">
    <property type="taxonomic scope" value="Eukaryota"/>
</dbReference>
<evidence type="ECO:0000313" key="12">
    <source>
        <dbReference type="Proteomes" id="UP000030645"/>
    </source>
</evidence>
<dbReference type="SMART" id="SM01031">
    <property type="entry name" value="BHD_2"/>
    <property type="match status" value="1"/>
</dbReference>
<dbReference type="GO" id="GO:0006298">
    <property type="term" value="P:mismatch repair"/>
    <property type="evidence" value="ECO:0007669"/>
    <property type="project" value="TreeGrafter"/>
</dbReference>
<dbReference type="SMART" id="SM01030">
    <property type="entry name" value="BHD_1"/>
    <property type="match status" value="1"/>
</dbReference>
<evidence type="ECO:0000313" key="11">
    <source>
        <dbReference type="EMBL" id="EXC20633.1"/>
    </source>
</evidence>
<evidence type="ECO:0000256" key="3">
    <source>
        <dbReference type="ARBA" id="ARBA00022763"/>
    </source>
</evidence>
<dbReference type="FunFam" id="3.30.70.2460:FF:000001">
    <property type="entry name" value="DNA repair protein Rad4 family"/>
    <property type="match status" value="1"/>
</dbReference>
<dbReference type="SUPFAM" id="SSF54001">
    <property type="entry name" value="Cysteine proteinases"/>
    <property type="match status" value="1"/>
</dbReference>
<dbReference type="KEGG" id="mnt:21409815"/>
<dbReference type="GO" id="GO:0071942">
    <property type="term" value="C:XPC complex"/>
    <property type="evidence" value="ECO:0007669"/>
    <property type="project" value="TreeGrafter"/>
</dbReference>
<dbReference type="InterPro" id="IPR018327">
    <property type="entry name" value="BHD_2"/>
</dbReference>
<evidence type="ECO:0000256" key="1">
    <source>
        <dbReference type="ARBA" id="ARBA00004123"/>
    </source>
</evidence>
<proteinExistence type="inferred from homology"/>
<reference evidence="12" key="1">
    <citation type="submission" date="2013-01" db="EMBL/GenBank/DDBJ databases">
        <title>Draft Genome Sequence of a Mulberry Tree, Morus notabilis C.K. Schneid.</title>
        <authorList>
            <person name="He N."/>
            <person name="Zhao S."/>
        </authorList>
    </citation>
    <scope>NUCLEOTIDE SEQUENCE</scope>
</reference>
<dbReference type="EMBL" id="KE345919">
    <property type="protein sequence ID" value="EXC20633.1"/>
    <property type="molecule type" value="Genomic_DNA"/>
</dbReference>
<keyword evidence="12" id="KW-1185">Reference proteome</keyword>
<evidence type="ECO:0000259" key="8">
    <source>
        <dbReference type="SMART" id="SM01030"/>
    </source>
</evidence>
<evidence type="ECO:0000256" key="2">
    <source>
        <dbReference type="ARBA" id="ARBA00009525"/>
    </source>
</evidence>
<feature type="compositionally biased region" description="Basic and acidic residues" evidence="7">
    <location>
        <begin position="324"/>
        <end position="334"/>
    </location>
</feature>
<feature type="compositionally biased region" description="Polar residues" evidence="7">
    <location>
        <begin position="875"/>
        <end position="895"/>
    </location>
</feature>
<dbReference type="InterPro" id="IPR018326">
    <property type="entry name" value="Rad4_beta-hairpin_dom1"/>
</dbReference>
<dbReference type="Pfam" id="PF10405">
    <property type="entry name" value="BHD_3"/>
    <property type="match status" value="1"/>
</dbReference>
<feature type="region of interest" description="Disordered" evidence="7">
    <location>
        <begin position="872"/>
        <end position="926"/>
    </location>
</feature>
<dbReference type="PANTHER" id="PTHR12135:SF0">
    <property type="entry name" value="DNA REPAIR PROTEIN COMPLEMENTING XP-C CELLS"/>
    <property type="match status" value="1"/>
</dbReference>
<keyword evidence="6" id="KW-0175">Coiled coil</keyword>
<feature type="region of interest" description="Disordered" evidence="7">
    <location>
        <begin position="311"/>
        <end position="357"/>
    </location>
</feature>
<dbReference type="GO" id="GO:0000111">
    <property type="term" value="C:nucleotide-excision repair factor 2 complex"/>
    <property type="evidence" value="ECO:0007669"/>
    <property type="project" value="TreeGrafter"/>
</dbReference>
<feature type="compositionally biased region" description="Low complexity" evidence="7">
    <location>
        <begin position="313"/>
        <end position="323"/>
    </location>
</feature>
<feature type="compositionally biased region" description="Polar residues" evidence="7">
    <location>
        <begin position="41"/>
        <end position="64"/>
    </location>
</feature>
<dbReference type="InterPro" id="IPR004583">
    <property type="entry name" value="DNA_repair_Rad4"/>
</dbReference>
<name>W9S159_9ROSA</name>
<dbReference type="Pfam" id="PF03835">
    <property type="entry name" value="Rad4"/>
    <property type="match status" value="1"/>
</dbReference>
<dbReference type="InterPro" id="IPR018325">
    <property type="entry name" value="Rad4/PNGase_transGLS-fold"/>
</dbReference>
<sequence>MRSTKETTREKNPSPGALSEKSRESVGKLLTRPNKPRSRGTKNNDNNIQQYDLSSEVGNGSKVNGIQDVDSRVKSVTLEAGGCSTDAARDTLREEKVDGGTLQDPLSDSREEMNDSDWEDGSIPNSDFTGNQQVTIEFDETPDPVKRKPVHQATAEDKELAEIVHKVHLLCLLGRGRLIDRACDDPLTQAALLSLLPRHLLNISQMTKLTAKNLHPLIHWFQDNFHVRSSTDEKRSIHSNLAFALETHEGTSEEIAALSVALFRALGLITRFVSILDVASLKPDGDKSAYFSQDAGGFIFCTSTPMVAKKNEASSSPSKSFSPNEKDSACETSHRSSCKRSNAESKDSASANESSNKQPCPLVFELKHDSSGACHTQISQGPKRKGDIEFSLQMEMAISATAAVIANIADGKMGSSMGNPNSNLPNFISPFKRMKKVLSEGSSSSHGISTAIGSRRVGSPLYWAEVYCSGENLTGKWVHVDAVNAIIDEEEKVEALAAACKRSLRYVVAFAGNGAKDVTRRYCMKWYKIASKRVNSIWWDSVLAPLKEIESRATNGMFHLENDNIDASFKHDNPKHIAENLKAENFPNNATLLGSSGLEVSKVCGVKTDMGSSLTAASRSSLEDMELETRALTEPLPTNQQAYRTHQLYAIEKWLNKYQILHPRGPILGFCAGHAVYPRTCVQTLKTKERWLREGLQVKASELPVKELKRSGKLQKLKSFEDDESVGDNSEGTLKLYGKWQLEPLQLPHAVNGIVPKNERGQVDVWSEKCLPPGTAHLRLPRVFSVAKRLEIDYAPAMVGFEYKNGQSYPVFEGIVVCAEFKDVILEAYREEQERREAEEKKRNEMQAISRWYQLLSSIVTQQRLKNRYGKGVLSHTSSDEPTVDNNLSLKVSGSQDDKQSLEFRKGNKHKNKPNPPSRSPSAELEEDHKHLFLTEDQSFDDETLILTKRCHCGFSVQVEEL</sequence>
<dbReference type="InterPro" id="IPR018328">
    <property type="entry name" value="Rad4_beta-hairpin_dom3"/>
</dbReference>
<evidence type="ECO:0000256" key="5">
    <source>
        <dbReference type="ARBA" id="ARBA00023242"/>
    </source>
</evidence>
<dbReference type="Pfam" id="PF10404">
    <property type="entry name" value="BHD_2"/>
    <property type="match status" value="1"/>
</dbReference>
<dbReference type="OrthoDB" id="300780at2759"/>
<dbReference type="Gene3D" id="3.90.260.10">
    <property type="entry name" value="Transglutaminase-like"/>
    <property type="match status" value="1"/>
</dbReference>
<feature type="domain" description="Rad4 beta-hairpin" evidence="8">
    <location>
        <begin position="632"/>
        <end position="683"/>
    </location>
</feature>
<dbReference type="InterPro" id="IPR038765">
    <property type="entry name" value="Papain-like_cys_pep_sf"/>
</dbReference>
<keyword evidence="3" id="KW-0227">DNA damage</keyword>